<dbReference type="GO" id="GO:0140662">
    <property type="term" value="F:ATP-dependent protein folding chaperone"/>
    <property type="evidence" value="ECO:0007669"/>
    <property type="project" value="InterPro"/>
</dbReference>
<sequence length="235" mass="25999">EVGLSLDKAEKEVLGHAAKVVLTKEVTTIVGNGSTQDAVAEQDYEKEKFNERIAKLSGVIQVGAQTETDLKEKKLRVEGVFNATKAAVEEGIVAGGGCTLLRLAAKIDAIKLTLDNDEQKVLHGWSRYCHIVKSTEVIPKMSVTMGVLSWRRYEYPYTHISITLVLSSDNFKYDYNDATGKYEDLMAAGIIDPTKVFKESQRHDDSGNYFELSLVSCKCIGAYVKNKNNQNQANV</sequence>
<gene>
    <name evidence="6" type="ORF">GIB67_019518</name>
</gene>
<dbReference type="GO" id="GO:0005524">
    <property type="term" value="F:ATP binding"/>
    <property type="evidence" value="ECO:0007669"/>
    <property type="project" value="UniProtKB-KW"/>
</dbReference>
<keyword evidence="2" id="KW-0547">Nucleotide-binding</keyword>
<keyword evidence="3" id="KW-0067">ATP-binding</keyword>
<keyword evidence="7" id="KW-1185">Reference proteome</keyword>
<organism evidence="6 7">
    <name type="scientific">Kingdonia uniflora</name>
    <dbReference type="NCBI Taxonomy" id="39325"/>
    <lineage>
        <taxon>Eukaryota</taxon>
        <taxon>Viridiplantae</taxon>
        <taxon>Streptophyta</taxon>
        <taxon>Embryophyta</taxon>
        <taxon>Tracheophyta</taxon>
        <taxon>Spermatophyta</taxon>
        <taxon>Magnoliopsida</taxon>
        <taxon>Ranunculales</taxon>
        <taxon>Circaeasteraceae</taxon>
        <taxon>Kingdonia</taxon>
    </lineage>
</organism>
<evidence type="ECO:0000313" key="6">
    <source>
        <dbReference type="EMBL" id="KAF6160578.1"/>
    </source>
</evidence>
<dbReference type="InterPro" id="IPR027413">
    <property type="entry name" value="GROEL-like_equatorial_sf"/>
</dbReference>
<comment type="caution">
    <text evidence="6">The sequence shown here is derived from an EMBL/GenBank/DDBJ whole genome shotgun (WGS) entry which is preliminary data.</text>
</comment>
<dbReference type="GO" id="GO:0042026">
    <property type="term" value="P:protein refolding"/>
    <property type="evidence" value="ECO:0007669"/>
    <property type="project" value="InterPro"/>
</dbReference>
<comment type="similarity">
    <text evidence="1 5">Belongs to the chaperonin (HSP60) family.</text>
</comment>
<evidence type="ECO:0000256" key="5">
    <source>
        <dbReference type="RuleBase" id="RU000418"/>
    </source>
</evidence>
<dbReference type="PANTHER" id="PTHR45633">
    <property type="entry name" value="60 KDA HEAT SHOCK PROTEIN, MITOCHONDRIAL"/>
    <property type="match status" value="1"/>
</dbReference>
<accession>A0A7J7N0W3</accession>
<dbReference type="InterPro" id="IPR027409">
    <property type="entry name" value="GroEL-like_apical_dom_sf"/>
</dbReference>
<dbReference type="OrthoDB" id="1733909at2759"/>
<evidence type="ECO:0000256" key="1">
    <source>
        <dbReference type="ARBA" id="ARBA00006607"/>
    </source>
</evidence>
<dbReference type="PROSITE" id="PS00296">
    <property type="entry name" value="CHAPERONINS_CPN60"/>
    <property type="match status" value="1"/>
</dbReference>
<evidence type="ECO:0008006" key="8">
    <source>
        <dbReference type="Google" id="ProtNLM"/>
    </source>
</evidence>
<name>A0A7J7N0W3_9MAGN</name>
<dbReference type="SUPFAM" id="SSF48592">
    <property type="entry name" value="GroEL equatorial domain-like"/>
    <property type="match status" value="1"/>
</dbReference>
<evidence type="ECO:0000256" key="2">
    <source>
        <dbReference type="ARBA" id="ARBA00022741"/>
    </source>
</evidence>
<dbReference type="PRINTS" id="PR00298">
    <property type="entry name" value="CHAPERONIN60"/>
</dbReference>
<reference evidence="6 7" key="1">
    <citation type="journal article" date="2020" name="IScience">
        <title>Genome Sequencing of the Endangered Kingdonia uniflora (Circaeasteraceae, Ranunculales) Reveals Potential Mechanisms of Evolutionary Specialization.</title>
        <authorList>
            <person name="Sun Y."/>
            <person name="Deng T."/>
            <person name="Zhang A."/>
            <person name="Moore M.J."/>
            <person name="Landis J.B."/>
            <person name="Lin N."/>
            <person name="Zhang H."/>
            <person name="Zhang X."/>
            <person name="Huang J."/>
            <person name="Zhang X."/>
            <person name="Sun H."/>
            <person name="Wang H."/>
        </authorList>
    </citation>
    <scope>NUCLEOTIDE SEQUENCE [LARGE SCALE GENOMIC DNA]</scope>
    <source>
        <strain evidence="6">TB1705</strain>
        <tissue evidence="6">Leaf</tissue>
    </source>
</reference>
<keyword evidence="4" id="KW-0143">Chaperone</keyword>
<dbReference type="Proteomes" id="UP000541444">
    <property type="component" value="Unassembled WGS sequence"/>
</dbReference>
<evidence type="ECO:0000313" key="7">
    <source>
        <dbReference type="Proteomes" id="UP000541444"/>
    </source>
</evidence>
<dbReference type="InterPro" id="IPR001844">
    <property type="entry name" value="Cpn60/GroEL"/>
</dbReference>
<feature type="non-terminal residue" evidence="6">
    <location>
        <position position="1"/>
    </location>
</feature>
<dbReference type="Pfam" id="PF00118">
    <property type="entry name" value="Cpn60_TCP1"/>
    <property type="match status" value="1"/>
</dbReference>
<dbReference type="SUPFAM" id="SSF52029">
    <property type="entry name" value="GroEL apical domain-like"/>
    <property type="match status" value="1"/>
</dbReference>
<dbReference type="InterPro" id="IPR018370">
    <property type="entry name" value="Chaperonin_Cpn60_CS"/>
</dbReference>
<dbReference type="Gene3D" id="1.10.560.10">
    <property type="entry name" value="GroEL-like equatorial domain"/>
    <property type="match status" value="2"/>
</dbReference>
<proteinExistence type="inferred from homology"/>
<dbReference type="InterPro" id="IPR002423">
    <property type="entry name" value="Cpn60/GroEL/TCP-1"/>
</dbReference>
<dbReference type="AlphaFoldDB" id="A0A7J7N0W3"/>
<evidence type="ECO:0000256" key="3">
    <source>
        <dbReference type="ARBA" id="ARBA00022840"/>
    </source>
</evidence>
<dbReference type="EMBL" id="JACGCM010001161">
    <property type="protein sequence ID" value="KAF6160578.1"/>
    <property type="molecule type" value="Genomic_DNA"/>
</dbReference>
<evidence type="ECO:0000256" key="4">
    <source>
        <dbReference type="ARBA" id="ARBA00023186"/>
    </source>
</evidence>
<protein>
    <recommendedName>
        <fullName evidence="8">RuBisCO large subunit-binding protein subunit beta, chloroplastic</fullName>
    </recommendedName>
</protein>